<name>A0A0D3HID7_9ORYZ</name>
<dbReference type="InterPro" id="IPR003441">
    <property type="entry name" value="NAC-dom"/>
</dbReference>
<dbReference type="InterPro" id="IPR036093">
    <property type="entry name" value="NAC_dom_sf"/>
</dbReference>
<dbReference type="PANTHER" id="PTHR31744:SF220">
    <property type="entry name" value="LOW QUALITY PROTEIN: NAC DOMAIN-CONTAINING PROTEIN 90-LIKE"/>
    <property type="match status" value="1"/>
</dbReference>
<dbReference type="eggNOG" id="ENOG502QQPM">
    <property type="taxonomic scope" value="Eukaryota"/>
</dbReference>
<protein>
    <recommendedName>
        <fullName evidence="7">NAC domain-containing protein</fullName>
    </recommendedName>
</protein>
<evidence type="ECO:0000313" key="8">
    <source>
        <dbReference type="EnsemblPlants" id="OBART11G03530.1"/>
    </source>
</evidence>
<comment type="subcellular location">
    <subcellularLocation>
        <location evidence="1">Nucleus</location>
    </subcellularLocation>
</comment>
<dbReference type="PROSITE" id="PS51005">
    <property type="entry name" value="NAC"/>
    <property type="match status" value="1"/>
</dbReference>
<keyword evidence="2" id="KW-0805">Transcription regulation</keyword>
<dbReference type="STRING" id="65489.A0A0D3HID7"/>
<reference evidence="8" key="2">
    <citation type="submission" date="2015-03" db="UniProtKB">
        <authorList>
            <consortium name="EnsemblPlants"/>
        </authorList>
    </citation>
    <scope>IDENTIFICATION</scope>
</reference>
<proteinExistence type="predicted"/>
<dbReference type="Gene3D" id="2.170.150.80">
    <property type="entry name" value="NAC domain"/>
    <property type="match status" value="1"/>
</dbReference>
<dbReference type="Proteomes" id="UP000026960">
    <property type="component" value="Chromosome 11"/>
</dbReference>
<feature type="compositionally biased region" description="Low complexity" evidence="6">
    <location>
        <begin position="235"/>
        <end position="248"/>
    </location>
</feature>
<evidence type="ECO:0000256" key="5">
    <source>
        <dbReference type="ARBA" id="ARBA00023242"/>
    </source>
</evidence>
<dbReference type="AlphaFoldDB" id="A0A0D3HID7"/>
<feature type="region of interest" description="Disordered" evidence="6">
    <location>
        <begin position="235"/>
        <end position="257"/>
    </location>
</feature>
<dbReference type="Pfam" id="PF02365">
    <property type="entry name" value="NAM"/>
    <property type="match status" value="1"/>
</dbReference>
<evidence type="ECO:0000256" key="3">
    <source>
        <dbReference type="ARBA" id="ARBA00023125"/>
    </source>
</evidence>
<evidence type="ECO:0000313" key="9">
    <source>
        <dbReference type="Proteomes" id="UP000026960"/>
    </source>
</evidence>
<sequence>MATTRSGGGGAISDPFATPGFRFYPTEEELLGFYLRHRLAGTRADVERVIPVVDVYGYHPSQLAAVAGEASARDTEQWFFFCPRAERELHGGRPARTTPSGYWKATGSPSCVISSATNRVIGVKRTMVFYQGRAPTGTKTRWKMNEYKAVADDADAAAAAAMLHPMAPPRLRNELGVCRVYISTGTLRSFDRRPLDNQAAAPTQQQVMPSLTAAAAVNTNLCGGGGGVVFAGAQGDSSRDCSSSSGSRELAGGADGSEDDAIDWNSLISSATADDLGFNTVVGFDPSIVGSWPQV</sequence>
<dbReference type="EnsemblPlants" id="OBART11G03530.1">
    <property type="protein sequence ID" value="OBART11G03530.1"/>
    <property type="gene ID" value="OBART11G03530"/>
</dbReference>
<dbReference type="GO" id="GO:0006355">
    <property type="term" value="P:regulation of DNA-templated transcription"/>
    <property type="evidence" value="ECO:0007669"/>
    <property type="project" value="InterPro"/>
</dbReference>
<keyword evidence="5" id="KW-0539">Nucleus</keyword>
<dbReference type="SUPFAM" id="SSF101941">
    <property type="entry name" value="NAC domain"/>
    <property type="match status" value="1"/>
</dbReference>
<dbReference type="GO" id="GO:0005634">
    <property type="term" value="C:nucleus"/>
    <property type="evidence" value="ECO:0007669"/>
    <property type="project" value="UniProtKB-SubCell"/>
</dbReference>
<keyword evidence="3" id="KW-0238">DNA-binding</keyword>
<evidence type="ECO:0000256" key="2">
    <source>
        <dbReference type="ARBA" id="ARBA00023015"/>
    </source>
</evidence>
<organism evidence="8">
    <name type="scientific">Oryza barthii</name>
    <dbReference type="NCBI Taxonomy" id="65489"/>
    <lineage>
        <taxon>Eukaryota</taxon>
        <taxon>Viridiplantae</taxon>
        <taxon>Streptophyta</taxon>
        <taxon>Embryophyta</taxon>
        <taxon>Tracheophyta</taxon>
        <taxon>Spermatophyta</taxon>
        <taxon>Magnoliopsida</taxon>
        <taxon>Liliopsida</taxon>
        <taxon>Poales</taxon>
        <taxon>Poaceae</taxon>
        <taxon>BOP clade</taxon>
        <taxon>Oryzoideae</taxon>
        <taxon>Oryzeae</taxon>
        <taxon>Oryzinae</taxon>
        <taxon>Oryza</taxon>
    </lineage>
</organism>
<feature type="domain" description="NAC" evidence="7">
    <location>
        <begin position="17"/>
        <end position="183"/>
    </location>
</feature>
<dbReference type="PANTHER" id="PTHR31744">
    <property type="entry name" value="PROTEIN CUP-SHAPED COTYLEDON 2-RELATED"/>
    <property type="match status" value="1"/>
</dbReference>
<dbReference type="GO" id="GO:0003677">
    <property type="term" value="F:DNA binding"/>
    <property type="evidence" value="ECO:0007669"/>
    <property type="project" value="UniProtKB-KW"/>
</dbReference>
<evidence type="ECO:0000256" key="1">
    <source>
        <dbReference type="ARBA" id="ARBA00004123"/>
    </source>
</evidence>
<dbReference type="PaxDb" id="65489-OBART11G03530.1"/>
<evidence type="ECO:0000259" key="7">
    <source>
        <dbReference type="PROSITE" id="PS51005"/>
    </source>
</evidence>
<accession>A0A0D3HID7</accession>
<dbReference type="HOGENOM" id="CLU_035664_7_2_1"/>
<reference evidence="8" key="1">
    <citation type="journal article" date="2009" name="Rice">
        <title>De Novo Next Generation Sequencing of Plant Genomes.</title>
        <authorList>
            <person name="Rounsley S."/>
            <person name="Marri P.R."/>
            <person name="Yu Y."/>
            <person name="He R."/>
            <person name="Sisneros N."/>
            <person name="Goicoechea J.L."/>
            <person name="Lee S.J."/>
            <person name="Angelova A."/>
            <person name="Kudrna D."/>
            <person name="Luo M."/>
            <person name="Affourtit J."/>
            <person name="Desany B."/>
            <person name="Knight J."/>
            <person name="Niazi F."/>
            <person name="Egholm M."/>
            <person name="Wing R.A."/>
        </authorList>
    </citation>
    <scope>NUCLEOTIDE SEQUENCE [LARGE SCALE GENOMIC DNA]</scope>
    <source>
        <strain evidence="8">cv. IRGC 105608</strain>
    </source>
</reference>
<keyword evidence="9" id="KW-1185">Reference proteome</keyword>
<keyword evidence="4" id="KW-0804">Transcription</keyword>
<evidence type="ECO:0000256" key="6">
    <source>
        <dbReference type="SAM" id="MobiDB-lite"/>
    </source>
</evidence>
<evidence type="ECO:0000256" key="4">
    <source>
        <dbReference type="ARBA" id="ARBA00023163"/>
    </source>
</evidence>
<dbReference type="Gramene" id="OBART11G03530.1">
    <property type="protein sequence ID" value="OBART11G03530.1"/>
    <property type="gene ID" value="OBART11G03530"/>
</dbReference>